<dbReference type="Gene3D" id="3.40.50.300">
    <property type="entry name" value="P-loop containing nucleotide triphosphate hydrolases"/>
    <property type="match status" value="2"/>
</dbReference>
<evidence type="ECO:0000259" key="5">
    <source>
        <dbReference type="SMART" id="SM00382"/>
    </source>
</evidence>
<dbReference type="InterPro" id="IPR025662">
    <property type="entry name" value="Sigma_54_int_dom_ATP-bd_1"/>
</dbReference>
<evidence type="ECO:0000256" key="1">
    <source>
        <dbReference type="ARBA" id="ARBA00022741"/>
    </source>
</evidence>
<name>A0A1G2C574_9BACT</name>
<feature type="domain" description="AAA+ ATPase" evidence="5">
    <location>
        <begin position="305"/>
        <end position="445"/>
    </location>
</feature>
<dbReference type="Pfam" id="PF10431">
    <property type="entry name" value="ClpB_D2-small"/>
    <property type="match status" value="1"/>
</dbReference>
<sequence length="847" mass="94522">MTERPSLTVFFSDPRLEMTFLGRFIVRVVTYIGYLFLLAALFTLLFSNLRELQLTGFLLLLFSLDHFMRWREADLHLVDLPKSGRVNAARYISPKGFSAIEHALGRASLTKTDFFLEVARELMGAREVREGLIRLDVPPKEFKEKIDDIIKRETFAAIPKEYLLGRAETLAVRAFFEAVRFRHRFIGPADIFAALPLMDDGFLSRVFAMFSVAPEDVGHALVLGAGSLHRSRFGRLSRALGGFLFETYRPLHHRVMNRAWTARATPTLDRFGSDLTDLARRGEIGFMVGHEAEYEEMLNVLSRPANPNILLVGDSGAGKETMVRHLALALVRDTVPPPLFDRRLVSLHLGSLVAGAQPAELQKRLETVVREIMESGNIILYIPDIHQLVMTSGNFLSAADALLPIIRNHAFPVIGSTYPREFKEFLEARTDFSGAFEVIHVGEIGDADAEHVLSSDAAFLEEEFGMVISFGAIKESVRLAKKYFRKRLLPSSAEELLKDALIAASRAGEKFLGPDAVIRAAETKVNVPLHKTDVAEAKKLLNLEDVIHESFVDQDEAVTAVADALREYRSGLTRKGGPIAVFLFVGPTGVGKTELAKIIARIQFGSEKMMIRLDMSEYRDPQSAVRLIGSPDGKMSGALTDLVREKPYSLVLLDEFEKSHPDMWNMFLQVFDDGRLTDGFGRTVDFQNTIIVATSNAHSDIVNDALREGKGMGEVTEYLKRRLTDVFRPELLNRFSKIVVFKDLTPKELVKIVELQMAELTRGLATQGIRLVLDEGVTRKLASLGYDPAFGARPLRGVLEEKIRAPLAKKILKKEAMRGGEVRVTLKSGEIVLVGENEEGYNNGKPQ</sequence>
<evidence type="ECO:0000256" key="4">
    <source>
        <dbReference type="SAM" id="Phobius"/>
    </source>
</evidence>
<feature type="transmembrane region" description="Helical" evidence="4">
    <location>
        <begin position="20"/>
        <end position="45"/>
    </location>
</feature>
<dbReference type="PROSITE" id="PS00675">
    <property type="entry name" value="SIGMA54_INTERACT_1"/>
    <property type="match status" value="1"/>
</dbReference>
<dbReference type="GO" id="GO:0005524">
    <property type="term" value="F:ATP binding"/>
    <property type="evidence" value="ECO:0007669"/>
    <property type="project" value="UniProtKB-KW"/>
</dbReference>
<evidence type="ECO:0000313" key="8">
    <source>
        <dbReference type="Proteomes" id="UP000176648"/>
    </source>
</evidence>
<dbReference type="SMART" id="SM01086">
    <property type="entry name" value="ClpB_D2-small"/>
    <property type="match status" value="1"/>
</dbReference>
<dbReference type="InterPro" id="IPR001270">
    <property type="entry name" value="ClpA/B"/>
</dbReference>
<dbReference type="InterPro" id="IPR050130">
    <property type="entry name" value="ClpA_ClpB"/>
</dbReference>
<gene>
    <name evidence="7" type="ORF">A2122_02560</name>
</gene>
<evidence type="ECO:0000256" key="2">
    <source>
        <dbReference type="ARBA" id="ARBA00022840"/>
    </source>
</evidence>
<keyword evidence="4" id="KW-0472">Membrane</keyword>
<dbReference type="GO" id="GO:0005737">
    <property type="term" value="C:cytoplasm"/>
    <property type="evidence" value="ECO:0007669"/>
    <property type="project" value="TreeGrafter"/>
</dbReference>
<feature type="domain" description="Clp ATPase C-terminal" evidence="6">
    <location>
        <begin position="744"/>
        <end position="833"/>
    </location>
</feature>
<organism evidence="7 8">
    <name type="scientific">Candidatus Liptonbacteria bacterium GWB1_49_6</name>
    <dbReference type="NCBI Taxonomy" id="1798644"/>
    <lineage>
        <taxon>Bacteria</taxon>
        <taxon>Candidatus Liptoniibacteriota</taxon>
    </lineage>
</organism>
<feature type="domain" description="AAA+ ATPase" evidence="5">
    <location>
        <begin position="578"/>
        <end position="745"/>
    </location>
</feature>
<dbReference type="Proteomes" id="UP000176648">
    <property type="component" value="Unassembled WGS sequence"/>
</dbReference>
<dbReference type="EMBL" id="MHKU01000028">
    <property type="protein sequence ID" value="OGY96564.1"/>
    <property type="molecule type" value="Genomic_DNA"/>
</dbReference>
<accession>A0A1G2C574</accession>
<evidence type="ECO:0000313" key="7">
    <source>
        <dbReference type="EMBL" id="OGY96564.1"/>
    </source>
</evidence>
<dbReference type="GO" id="GO:0016887">
    <property type="term" value="F:ATP hydrolysis activity"/>
    <property type="evidence" value="ECO:0007669"/>
    <property type="project" value="InterPro"/>
</dbReference>
<protein>
    <recommendedName>
        <fullName evidence="9">Sigma-54 factor interaction domain-containing protein</fullName>
    </recommendedName>
</protein>
<dbReference type="InterPro" id="IPR027417">
    <property type="entry name" value="P-loop_NTPase"/>
</dbReference>
<dbReference type="STRING" id="1798644.A2122_02560"/>
<dbReference type="SMART" id="SM00382">
    <property type="entry name" value="AAA"/>
    <property type="match status" value="2"/>
</dbReference>
<keyword evidence="4" id="KW-1133">Transmembrane helix</keyword>
<keyword evidence="2" id="KW-0067">ATP-binding</keyword>
<dbReference type="PANTHER" id="PTHR11638:SF175">
    <property type="entry name" value="ATP-DEPENDENT CLP PROTEASE, ATP-BINDING SUBUNIT CLPC"/>
    <property type="match status" value="1"/>
</dbReference>
<dbReference type="AlphaFoldDB" id="A0A1G2C574"/>
<dbReference type="Gene3D" id="1.10.8.60">
    <property type="match status" value="1"/>
</dbReference>
<dbReference type="CDD" id="cd19499">
    <property type="entry name" value="RecA-like_ClpB_Hsp104-like"/>
    <property type="match status" value="1"/>
</dbReference>
<evidence type="ECO:0000259" key="6">
    <source>
        <dbReference type="SMART" id="SM01086"/>
    </source>
</evidence>
<proteinExistence type="predicted"/>
<dbReference type="InterPro" id="IPR019489">
    <property type="entry name" value="Clp_ATPase_C"/>
</dbReference>
<dbReference type="SUPFAM" id="SSF52540">
    <property type="entry name" value="P-loop containing nucleoside triphosphate hydrolases"/>
    <property type="match status" value="2"/>
</dbReference>
<dbReference type="PANTHER" id="PTHR11638">
    <property type="entry name" value="ATP-DEPENDENT CLP PROTEASE"/>
    <property type="match status" value="1"/>
</dbReference>
<dbReference type="GO" id="GO:0034605">
    <property type="term" value="P:cellular response to heat"/>
    <property type="evidence" value="ECO:0007669"/>
    <property type="project" value="TreeGrafter"/>
</dbReference>
<comment type="caution">
    <text evidence="7">The sequence shown here is derived from an EMBL/GenBank/DDBJ whole genome shotgun (WGS) entry which is preliminary data.</text>
</comment>
<evidence type="ECO:0000256" key="3">
    <source>
        <dbReference type="ARBA" id="ARBA00023186"/>
    </source>
</evidence>
<keyword evidence="1" id="KW-0547">Nucleotide-binding</keyword>
<keyword evidence="4" id="KW-0812">Transmembrane</keyword>
<keyword evidence="3" id="KW-0143">Chaperone</keyword>
<dbReference type="PRINTS" id="PR00300">
    <property type="entry name" value="CLPPROTEASEA"/>
</dbReference>
<dbReference type="InterPro" id="IPR003593">
    <property type="entry name" value="AAA+_ATPase"/>
</dbReference>
<reference evidence="7 8" key="1">
    <citation type="journal article" date="2016" name="Nat. Commun.">
        <title>Thousands of microbial genomes shed light on interconnected biogeochemical processes in an aquifer system.</title>
        <authorList>
            <person name="Anantharaman K."/>
            <person name="Brown C.T."/>
            <person name="Hug L.A."/>
            <person name="Sharon I."/>
            <person name="Castelle C.J."/>
            <person name="Probst A.J."/>
            <person name="Thomas B.C."/>
            <person name="Singh A."/>
            <person name="Wilkins M.J."/>
            <person name="Karaoz U."/>
            <person name="Brodie E.L."/>
            <person name="Williams K.H."/>
            <person name="Hubbard S.S."/>
            <person name="Banfield J.F."/>
        </authorList>
    </citation>
    <scope>NUCLEOTIDE SEQUENCE [LARGE SCALE GENOMIC DNA]</scope>
</reference>
<evidence type="ECO:0008006" key="9">
    <source>
        <dbReference type="Google" id="ProtNLM"/>
    </source>
</evidence>
<dbReference type="InterPro" id="IPR003959">
    <property type="entry name" value="ATPase_AAA_core"/>
</dbReference>
<dbReference type="CDD" id="cd00009">
    <property type="entry name" value="AAA"/>
    <property type="match status" value="1"/>
</dbReference>
<dbReference type="Pfam" id="PF07724">
    <property type="entry name" value="AAA_2"/>
    <property type="match status" value="1"/>
</dbReference>